<reference evidence="1" key="1">
    <citation type="journal article" date="2020" name="BMC">
        <title>Leishmania infection induces a limited differential gene expression in the sand fly midgut.</title>
        <authorList>
            <person name="Coutinho-Abreu I.V."/>
            <person name="Serafim T.D."/>
            <person name="Meneses C."/>
            <person name="Kamhawi S."/>
            <person name="Oliveira F."/>
            <person name="Valenzuela J.G."/>
        </authorList>
    </citation>
    <scope>NUCLEOTIDE SEQUENCE</scope>
    <source>
        <strain evidence="1">Jacobina</strain>
        <tissue evidence="1">Midgut</tissue>
    </source>
</reference>
<dbReference type="AlphaFoldDB" id="A0A7G3ALS1"/>
<proteinExistence type="predicted"/>
<sequence length="77" mass="9318">MKNKIIFYTIFLLLFFFPKRFSKVFLFPKKKLAVFIYFSRQFSCKLAPPEKRELQLKEKIKTQSNTISMLCVCVRAW</sequence>
<protein>
    <submittedName>
        <fullName evidence="1">Putative secreted protein</fullName>
    </submittedName>
</protein>
<evidence type="ECO:0000313" key="1">
    <source>
        <dbReference type="EMBL" id="MBC1173159.1"/>
    </source>
</evidence>
<dbReference type="EMBL" id="GITU01004456">
    <property type="protein sequence ID" value="MBC1173159.1"/>
    <property type="molecule type" value="Transcribed_RNA"/>
</dbReference>
<accession>A0A7G3ALS1</accession>
<organism evidence="1">
    <name type="scientific">Lutzomyia longipalpis</name>
    <name type="common">Sand fly</name>
    <dbReference type="NCBI Taxonomy" id="7200"/>
    <lineage>
        <taxon>Eukaryota</taxon>
        <taxon>Metazoa</taxon>
        <taxon>Ecdysozoa</taxon>
        <taxon>Arthropoda</taxon>
        <taxon>Hexapoda</taxon>
        <taxon>Insecta</taxon>
        <taxon>Pterygota</taxon>
        <taxon>Neoptera</taxon>
        <taxon>Endopterygota</taxon>
        <taxon>Diptera</taxon>
        <taxon>Nematocera</taxon>
        <taxon>Psychodoidea</taxon>
        <taxon>Psychodidae</taxon>
        <taxon>Lutzomyia</taxon>
        <taxon>Lutzomyia</taxon>
    </lineage>
</organism>
<name>A0A7G3ALS1_LUTLO</name>